<sequence length="123" mass="14046">MQSLLSFIDKLITVASKNVSHFPNYNQPLHRSKPLPHLFAVLLGQRTVFDCQLAEPPQLLAHHVHHLKVQRILQPNHRELLQAARAHRKQLDHCLLVHLEPDQLERGEIVQVIDTAPAGVFDC</sequence>
<name>A0A8D8F8G2_CULPI</name>
<reference evidence="1" key="1">
    <citation type="submission" date="2021-05" db="EMBL/GenBank/DDBJ databases">
        <authorList>
            <person name="Alioto T."/>
            <person name="Alioto T."/>
            <person name="Gomez Garrido J."/>
        </authorList>
    </citation>
    <scope>NUCLEOTIDE SEQUENCE</scope>
</reference>
<evidence type="ECO:0000313" key="1">
    <source>
        <dbReference type="EMBL" id="CAG6461218.1"/>
    </source>
</evidence>
<accession>A0A8D8F8G2</accession>
<protein>
    <submittedName>
        <fullName evidence="1">(northern house mosquito) hypothetical protein</fullName>
    </submittedName>
</protein>
<organism evidence="1">
    <name type="scientific">Culex pipiens</name>
    <name type="common">House mosquito</name>
    <dbReference type="NCBI Taxonomy" id="7175"/>
    <lineage>
        <taxon>Eukaryota</taxon>
        <taxon>Metazoa</taxon>
        <taxon>Ecdysozoa</taxon>
        <taxon>Arthropoda</taxon>
        <taxon>Hexapoda</taxon>
        <taxon>Insecta</taxon>
        <taxon>Pterygota</taxon>
        <taxon>Neoptera</taxon>
        <taxon>Endopterygota</taxon>
        <taxon>Diptera</taxon>
        <taxon>Nematocera</taxon>
        <taxon>Culicoidea</taxon>
        <taxon>Culicidae</taxon>
        <taxon>Culicinae</taxon>
        <taxon>Culicini</taxon>
        <taxon>Culex</taxon>
        <taxon>Culex</taxon>
    </lineage>
</organism>
<dbReference type="EMBL" id="HBUE01042289">
    <property type="protein sequence ID" value="CAG6461218.1"/>
    <property type="molecule type" value="Transcribed_RNA"/>
</dbReference>
<dbReference type="AlphaFoldDB" id="A0A8D8F8G2"/>
<proteinExistence type="predicted"/>